<dbReference type="Proteomes" id="UP000240535">
    <property type="component" value="Unassembled WGS sequence"/>
</dbReference>
<accession>A0A2P8R434</accession>
<dbReference type="InterPro" id="IPR002898">
    <property type="entry name" value="MotA_ExbB_proton_chnl"/>
</dbReference>
<comment type="similarity">
    <text evidence="6">Belongs to the exbB/tolQ family.</text>
</comment>
<evidence type="ECO:0000256" key="6">
    <source>
        <dbReference type="RuleBase" id="RU004057"/>
    </source>
</evidence>
<feature type="domain" description="MotA/TolQ/ExbB proton channel" evidence="9">
    <location>
        <begin position="142"/>
        <end position="247"/>
    </location>
</feature>
<evidence type="ECO:0000313" key="10">
    <source>
        <dbReference type="EMBL" id="PSM53229.1"/>
    </source>
</evidence>
<gene>
    <name evidence="10" type="ORF">CQ405_01410</name>
</gene>
<reference evidence="11" key="1">
    <citation type="submission" date="2017-10" db="EMBL/GenBank/DDBJ databases">
        <title>Campylobacter species from seals.</title>
        <authorList>
            <person name="Gilbert M.J."/>
            <person name="Zomer A.L."/>
            <person name="Timmerman A.J."/>
            <person name="Duim B."/>
            <person name="Wagenaar J.A."/>
        </authorList>
    </citation>
    <scope>NUCLEOTIDE SEQUENCE [LARGE SCALE GENOMIC DNA]</scope>
    <source>
        <strain evidence="11">17S00004-5</strain>
    </source>
</reference>
<evidence type="ECO:0000256" key="4">
    <source>
        <dbReference type="ARBA" id="ARBA00022989"/>
    </source>
</evidence>
<dbReference type="EMBL" id="PDHH01000001">
    <property type="protein sequence ID" value="PSM53229.1"/>
    <property type="molecule type" value="Genomic_DNA"/>
</dbReference>
<keyword evidence="2" id="KW-1003">Cell membrane</keyword>
<protein>
    <submittedName>
        <fullName evidence="10">Biopolymer transporter ExbB</fullName>
    </submittedName>
</protein>
<feature type="transmembrane region" description="Helical" evidence="7">
    <location>
        <begin position="212"/>
        <end position="236"/>
    </location>
</feature>
<dbReference type="OrthoDB" id="9805133at2"/>
<feature type="signal peptide" evidence="8">
    <location>
        <begin position="1"/>
        <end position="18"/>
    </location>
</feature>
<keyword evidence="11" id="KW-1185">Reference proteome</keyword>
<dbReference type="RefSeq" id="WP_106869814.1">
    <property type="nucleotide sequence ID" value="NZ_CP053841.1"/>
</dbReference>
<sequence length="270" mass="30538">MKTLLSLILFFNVSFALVVEGDSTTNLSYSNFTEQNFTANEKDIQVNSDKKLELSIYSFYKQSDFVTKIIIYILVIFSILTWSVLIGKTIHYYVVFHILNKDREIVSKIVNLNKNINFHKNSFVKILIEEIKDETNKSKNYSKDTIDRIRYRIESNNLSFLANCKSYTPILATIGSSATFLGLFGTVWGIMNSFIAIASISNPNLSVVAPGIAQALFTTALGLGVAIPAVLFYNYLSRRSVKFANELSKISTTLFVIAHRNLNKENYDKS</sequence>
<keyword evidence="5 7" id="KW-0472">Membrane</keyword>
<evidence type="ECO:0000256" key="2">
    <source>
        <dbReference type="ARBA" id="ARBA00022475"/>
    </source>
</evidence>
<proteinExistence type="inferred from homology"/>
<name>A0A2P8R434_9BACT</name>
<feature type="transmembrane region" description="Helical" evidence="7">
    <location>
        <begin position="69"/>
        <end position="94"/>
    </location>
</feature>
<comment type="caution">
    <text evidence="10">The sequence shown here is derived from an EMBL/GenBank/DDBJ whole genome shotgun (WGS) entry which is preliminary data.</text>
</comment>
<dbReference type="Pfam" id="PF01618">
    <property type="entry name" value="MotA_ExbB"/>
    <property type="match status" value="1"/>
</dbReference>
<evidence type="ECO:0000259" key="9">
    <source>
        <dbReference type="Pfam" id="PF01618"/>
    </source>
</evidence>
<feature type="transmembrane region" description="Helical" evidence="7">
    <location>
        <begin position="180"/>
        <end position="200"/>
    </location>
</feature>
<dbReference type="GO" id="GO:0017038">
    <property type="term" value="P:protein import"/>
    <property type="evidence" value="ECO:0007669"/>
    <property type="project" value="TreeGrafter"/>
</dbReference>
<organism evidence="10 11">
    <name type="scientific">Campylobacter blaseri</name>
    <dbReference type="NCBI Taxonomy" id="2042961"/>
    <lineage>
        <taxon>Bacteria</taxon>
        <taxon>Pseudomonadati</taxon>
        <taxon>Campylobacterota</taxon>
        <taxon>Epsilonproteobacteria</taxon>
        <taxon>Campylobacterales</taxon>
        <taxon>Campylobacteraceae</taxon>
        <taxon>Campylobacter</taxon>
    </lineage>
</organism>
<keyword evidence="6" id="KW-0653">Protein transport</keyword>
<evidence type="ECO:0000256" key="1">
    <source>
        <dbReference type="ARBA" id="ARBA00004429"/>
    </source>
</evidence>
<comment type="subcellular location">
    <subcellularLocation>
        <location evidence="1">Cell inner membrane</location>
        <topology evidence="1">Multi-pass membrane protein</topology>
    </subcellularLocation>
    <subcellularLocation>
        <location evidence="6">Membrane</location>
        <topology evidence="6">Multi-pass membrane protein</topology>
    </subcellularLocation>
</comment>
<keyword evidence="4 7" id="KW-1133">Transmembrane helix</keyword>
<dbReference type="PANTHER" id="PTHR30625">
    <property type="entry name" value="PROTEIN TOLQ"/>
    <property type="match status" value="1"/>
</dbReference>
<keyword evidence="6" id="KW-0813">Transport</keyword>
<evidence type="ECO:0000256" key="3">
    <source>
        <dbReference type="ARBA" id="ARBA00022692"/>
    </source>
</evidence>
<evidence type="ECO:0000313" key="11">
    <source>
        <dbReference type="Proteomes" id="UP000240535"/>
    </source>
</evidence>
<feature type="chain" id="PRO_5015151892" evidence="8">
    <location>
        <begin position="19"/>
        <end position="270"/>
    </location>
</feature>
<keyword evidence="3 7" id="KW-0812">Transmembrane</keyword>
<evidence type="ECO:0000256" key="5">
    <source>
        <dbReference type="ARBA" id="ARBA00023136"/>
    </source>
</evidence>
<dbReference type="InterPro" id="IPR050790">
    <property type="entry name" value="ExbB/TolQ_transport"/>
</dbReference>
<keyword evidence="8" id="KW-0732">Signal</keyword>
<evidence type="ECO:0000256" key="8">
    <source>
        <dbReference type="SAM" id="SignalP"/>
    </source>
</evidence>
<dbReference type="GO" id="GO:0005886">
    <property type="term" value="C:plasma membrane"/>
    <property type="evidence" value="ECO:0007669"/>
    <property type="project" value="UniProtKB-SubCell"/>
</dbReference>
<dbReference type="AlphaFoldDB" id="A0A2P8R434"/>
<dbReference type="PANTHER" id="PTHR30625:SF16">
    <property type="entry name" value="BIOPOLYMER TRANSPORT PROTEIN EXBB"/>
    <property type="match status" value="1"/>
</dbReference>
<evidence type="ECO:0000256" key="7">
    <source>
        <dbReference type="SAM" id="Phobius"/>
    </source>
</evidence>